<organism evidence="7 8">
    <name type="scientific">Brenneria tiliae</name>
    <dbReference type="NCBI Taxonomy" id="2914984"/>
    <lineage>
        <taxon>Bacteria</taxon>
        <taxon>Pseudomonadati</taxon>
        <taxon>Pseudomonadota</taxon>
        <taxon>Gammaproteobacteria</taxon>
        <taxon>Enterobacterales</taxon>
        <taxon>Pectobacteriaceae</taxon>
        <taxon>Brenneria</taxon>
    </lineage>
</organism>
<evidence type="ECO:0000256" key="6">
    <source>
        <dbReference type="SAM" id="Phobius"/>
    </source>
</evidence>
<keyword evidence="8" id="KW-1185">Reference proteome</keyword>
<evidence type="ECO:0000256" key="4">
    <source>
        <dbReference type="ARBA" id="ARBA00022989"/>
    </source>
</evidence>
<accession>A0ABT0MUJ4</accession>
<name>A0ABT0MUJ4_9GAMM</name>
<feature type="transmembrane region" description="Helical" evidence="6">
    <location>
        <begin position="292"/>
        <end position="316"/>
    </location>
</feature>
<feature type="transmembrane region" description="Helical" evidence="6">
    <location>
        <begin position="223"/>
        <end position="247"/>
    </location>
</feature>
<keyword evidence="4 6" id="KW-1133">Transmembrane helix</keyword>
<feature type="transmembrane region" description="Helical" evidence="6">
    <location>
        <begin position="15"/>
        <end position="48"/>
    </location>
</feature>
<evidence type="ECO:0000313" key="8">
    <source>
        <dbReference type="Proteomes" id="UP001203069"/>
    </source>
</evidence>
<dbReference type="Proteomes" id="UP001203069">
    <property type="component" value="Unassembled WGS sequence"/>
</dbReference>
<gene>
    <name evidence="7" type="ORF">MFP26_09625</name>
</gene>
<keyword evidence="3 6" id="KW-0812">Transmembrane</keyword>
<keyword evidence="5 6" id="KW-0472">Membrane</keyword>
<dbReference type="Pfam" id="PF01594">
    <property type="entry name" value="AI-2E_transport"/>
    <property type="match status" value="1"/>
</dbReference>
<evidence type="ECO:0000256" key="5">
    <source>
        <dbReference type="ARBA" id="ARBA00023136"/>
    </source>
</evidence>
<evidence type="ECO:0000256" key="3">
    <source>
        <dbReference type="ARBA" id="ARBA00022692"/>
    </source>
</evidence>
<sequence length="341" mass="36822">MRTPLRTDNKLLQRMLLLAALTVVVIGAHMAASILSLLLLSLFLVIVLEPVVGVICRTGLPRPLVVTLLGLILLLALTYTLLMMVAALPEFNQMSMQMQWLLTRQLADSKLSLESMGLSVTPEAVVSLIDPGQFLSLIARMLSRISNLFSAALVVFLTVVFMLIEVPSLAAKTGKLFRAASPEMQAVRSGIASVTHYLVLKTLISAANGLAVWGVLSLLQVKFAFIWGIIAFLFNFIPLIGSIVASLPPLIQAFVFNGFATGAAALVIILLINLLLGCVLEPYLFGRKLNMSVSVIMISLLVWGGILGMIGVLLAVPLTMTCKLTLEQINGGKRWARLMEG</sequence>
<feature type="transmembrane region" description="Helical" evidence="6">
    <location>
        <begin position="194"/>
        <end position="216"/>
    </location>
</feature>
<comment type="similarity">
    <text evidence="2">Belongs to the autoinducer-2 exporter (AI-2E) (TC 2.A.86) family.</text>
</comment>
<dbReference type="EMBL" id="JAKPBZ010000109">
    <property type="protein sequence ID" value="MCL2892948.1"/>
    <property type="molecule type" value="Genomic_DNA"/>
</dbReference>
<evidence type="ECO:0000313" key="7">
    <source>
        <dbReference type="EMBL" id="MCL2892948.1"/>
    </source>
</evidence>
<dbReference type="PANTHER" id="PTHR21716:SF64">
    <property type="entry name" value="AI-2 TRANSPORT PROTEIN TQSA"/>
    <property type="match status" value="1"/>
</dbReference>
<feature type="transmembrane region" description="Helical" evidence="6">
    <location>
        <begin position="259"/>
        <end position="280"/>
    </location>
</feature>
<dbReference type="InterPro" id="IPR002549">
    <property type="entry name" value="AI-2E-like"/>
</dbReference>
<evidence type="ECO:0000256" key="1">
    <source>
        <dbReference type="ARBA" id="ARBA00004141"/>
    </source>
</evidence>
<comment type="subcellular location">
    <subcellularLocation>
        <location evidence="1">Membrane</location>
        <topology evidence="1">Multi-pass membrane protein</topology>
    </subcellularLocation>
</comment>
<dbReference type="PANTHER" id="PTHR21716">
    <property type="entry name" value="TRANSMEMBRANE PROTEIN"/>
    <property type="match status" value="1"/>
</dbReference>
<evidence type="ECO:0000256" key="2">
    <source>
        <dbReference type="ARBA" id="ARBA00009773"/>
    </source>
</evidence>
<proteinExistence type="inferred from homology"/>
<dbReference type="RefSeq" id="WP_249244510.1">
    <property type="nucleotide sequence ID" value="NZ_JAKPBZ010000109.1"/>
</dbReference>
<reference evidence="7 8" key="1">
    <citation type="submission" date="2022-02" db="EMBL/GenBank/DDBJ databases">
        <title>Description of Brenneria tiliae sp. nov. isolated from symptomatic Tilia x moltkei and Tilia x europaea trees in the UK.</title>
        <authorList>
            <person name="Kile H."/>
        </authorList>
    </citation>
    <scope>NUCLEOTIDE SEQUENCE [LARGE SCALE GENOMIC DNA]</scope>
    <source>
        <strain evidence="7 8">MC1SB4.1</strain>
    </source>
</reference>
<protein>
    <submittedName>
        <fullName evidence="7">AI-2E family transporter</fullName>
    </submittedName>
</protein>
<feature type="transmembrane region" description="Helical" evidence="6">
    <location>
        <begin position="145"/>
        <end position="164"/>
    </location>
</feature>
<comment type="caution">
    <text evidence="7">The sequence shown here is derived from an EMBL/GenBank/DDBJ whole genome shotgun (WGS) entry which is preliminary data.</text>
</comment>
<feature type="transmembrane region" description="Helical" evidence="6">
    <location>
        <begin position="68"/>
        <end position="88"/>
    </location>
</feature>